<evidence type="ECO:0000313" key="8">
    <source>
        <dbReference type="Proteomes" id="UP000808146"/>
    </source>
</evidence>
<keyword evidence="4 6" id="KW-1133">Transmembrane helix</keyword>
<feature type="transmembrane region" description="Helical" evidence="6">
    <location>
        <begin position="259"/>
        <end position="281"/>
    </location>
</feature>
<accession>A0A9D7LKV9</accession>
<evidence type="ECO:0000256" key="2">
    <source>
        <dbReference type="ARBA" id="ARBA00022475"/>
    </source>
</evidence>
<feature type="transmembrane region" description="Helical" evidence="6">
    <location>
        <begin position="183"/>
        <end position="202"/>
    </location>
</feature>
<evidence type="ECO:0000256" key="3">
    <source>
        <dbReference type="ARBA" id="ARBA00022692"/>
    </source>
</evidence>
<feature type="transmembrane region" description="Helical" evidence="6">
    <location>
        <begin position="302"/>
        <end position="322"/>
    </location>
</feature>
<proteinExistence type="predicted"/>
<feature type="transmembrane region" description="Helical" evidence="6">
    <location>
        <begin position="342"/>
        <end position="362"/>
    </location>
</feature>
<comment type="caution">
    <text evidence="7">The sequence shown here is derived from an EMBL/GenBank/DDBJ whole genome shotgun (WGS) entry which is preliminary data.</text>
</comment>
<feature type="transmembrane region" description="Helical" evidence="6">
    <location>
        <begin position="123"/>
        <end position="144"/>
    </location>
</feature>
<dbReference type="AlphaFoldDB" id="A0A9D7LKV9"/>
<feature type="transmembrane region" description="Helical" evidence="6">
    <location>
        <begin position="222"/>
        <end position="239"/>
    </location>
</feature>
<dbReference type="GO" id="GO:0005886">
    <property type="term" value="C:plasma membrane"/>
    <property type="evidence" value="ECO:0007669"/>
    <property type="project" value="UniProtKB-SubCell"/>
</dbReference>
<evidence type="ECO:0000256" key="5">
    <source>
        <dbReference type="ARBA" id="ARBA00023136"/>
    </source>
</evidence>
<feature type="transmembrane region" description="Helical" evidence="6">
    <location>
        <begin position="464"/>
        <end position="481"/>
    </location>
</feature>
<feature type="transmembrane region" description="Helical" evidence="6">
    <location>
        <begin position="86"/>
        <end position="111"/>
    </location>
</feature>
<feature type="transmembrane region" description="Helical" evidence="6">
    <location>
        <begin position="430"/>
        <end position="452"/>
    </location>
</feature>
<dbReference type="InterPro" id="IPR050833">
    <property type="entry name" value="Poly_Biosynth_Transport"/>
</dbReference>
<dbReference type="InterPro" id="IPR002797">
    <property type="entry name" value="Polysacc_synth"/>
</dbReference>
<evidence type="ECO:0000256" key="4">
    <source>
        <dbReference type="ARBA" id="ARBA00022989"/>
    </source>
</evidence>
<dbReference type="Pfam" id="PF01943">
    <property type="entry name" value="Polysacc_synt"/>
    <property type="match status" value="1"/>
</dbReference>
<feature type="transmembrane region" description="Helical" evidence="6">
    <location>
        <begin position="369"/>
        <end position="391"/>
    </location>
</feature>
<feature type="transmembrane region" description="Helical" evidence="6">
    <location>
        <begin position="7"/>
        <end position="28"/>
    </location>
</feature>
<sequence length="502" mass="55132">MTLRRNMIAGLANSIWSALIGLAVVPFYLQYLGVEAYGLIGFFVTTQALFQLLDMGMAPTINREVARCSAAGELKEAGNLLHTLEVFYWGIAASIAVLILALAPLIAEYWLQSKQFSPETISHAIMLMGLVVACRWPIGLYQGALIGAQRLTISSAINSAMVTIGSVGAVAVLASISPTIEAFFIWQACVGLFHANGMRTAAWKVIGRTEQNRFSPGQLKSLWRFTAGMGGIGLTSLVFTQLDKVMLSKILGLKEFGNYMLATVVVSGLSMLISPLFNVIYPRFTVLVAMRKTEKLVELYRLGTRILATLLFPIAMMLAFFAEDLVRVWTGDSEIATTVAPMIAFLAIGSALNGVMYFPYALQLAYGMAWIPLTINIMLMCFLIPTIAYLAQEYGALGGAMAWMIAEVVYVLLGPWLTHRYILKGLAPKWFLQDVCPPLTWTLLIGVAGHRAILACDFSHYERVMWAGGLAIFTATLILLMSGQLRNLVWSCARVKRFSTRM</sequence>
<feature type="transmembrane region" description="Helical" evidence="6">
    <location>
        <begin position="34"/>
        <end position="53"/>
    </location>
</feature>
<gene>
    <name evidence="7" type="ORF">IPN75_04500</name>
</gene>
<dbReference type="PANTHER" id="PTHR30250">
    <property type="entry name" value="PST FAMILY PREDICTED COLANIC ACID TRANSPORTER"/>
    <property type="match status" value="1"/>
</dbReference>
<evidence type="ECO:0000256" key="1">
    <source>
        <dbReference type="ARBA" id="ARBA00004651"/>
    </source>
</evidence>
<keyword evidence="2" id="KW-1003">Cell membrane</keyword>
<organism evidence="7 8">
    <name type="scientific">Candidatus Dechloromonas phosphorivorans</name>
    <dbReference type="NCBI Taxonomy" id="2899244"/>
    <lineage>
        <taxon>Bacteria</taxon>
        <taxon>Pseudomonadati</taxon>
        <taxon>Pseudomonadota</taxon>
        <taxon>Betaproteobacteria</taxon>
        <taxon>Rhodocyclales</taxon>
        <taxon>Azonexaceae</taxon>
        <taxon>Dechloromonas</taxon>
    </lineage>
</organism>
<feature type="transmembrane region" description="Helical" evidence="6">
    <location>
        <begin position="156"/>
        <end position="177"/>
    </location>
</feature>
<dbReference type="PANTHER" id="PTHR30250:SF26">
    <property type="entry name" value="PSMA PROTEIN"/>
    <property type="match status" value="1"/>
</dbReference>
<comment type="subcellular location">
    <subcellularLocation>
        <location evidence="1">Cell membrane</location>
        <topology evidence="1">Multi-pass membrane protein</topology>
    </subcellularLocation>
</comment>
<evidence type="ECO:0000313" key="7">
    <source>
        <dbReference type="EMBL" id="MBK8889690.1"/>
    </source>
</evidence>
<feature type="transmembrane region" description="Helical" evidence="6">
    <location>
        <begin position="397"/>
        <end position="418"/>
    </location>
</feature>
<reference evidence="7" key="1">
    <citation type="submission" date="2020-10" db="EMBL/GenBank/DDBJ databases">
        <title>Connecting structure to function with the recovery of over 1000 high-quality activated sludge metagenome-assembled genomes encoding full-length rRNA genes using long-read sequencing.</title>
        <authorList>
            <person name="Singleton C.M."/>
            <person name="Petriglieri F."/>
            <person name="Kristensen J.M."/>
            <person name="Kirkegaard R.H."/>
            <person name="Michaelsen T.Y."/>
            <person name="Andersen M.H."/>
            <person name="Karst S.M."/>
            <person name="Dueholm M.S."/>
            <person name="Nielsen P.H."/>
            <person name="Albertsen M."/>
        </authorList>
    </citation>
    <scope>NUCLEOTIDE SEQUENCE</scope>
    <source>
        <strain evidence="7">OdNE_18-Q3-R46-58_BAT3C.305</strain>
    </source>
</reference>
<name>A0A9D7LKV9_9RHOO</name>
<dbReference type="Proteomes" id="UP000808146">
    <property type="component" value="Unassembled WGS sequence"/>
</dbReference>
<dbReference type="EMBL" id="JADKBR010000003">
    <property type="protein sequence ID" value="MBK8889690.1"/>
    <property type="molecule type" value="Genomic_DNA"/>
</dbReference>
<keyword evidence="5 6" id="KW-0472">Membrane</keyword>
<protein>
    <submittedName>
        <fullName evidence="7">Oligosaccharide flippase family protein</fullName>
    </submittedName>
</protein>
<keyword evidence="3 6" id="KW-0812">Transmembrane</keyword>
<evidence type="ECO:0000256" key="6">
    <source>
        <dbReference type="SAM" id="Phobius"/>
    </source>
</evidence>